<evidence type="ECO:0000313" key="11">
    <source>
        <dbReference type="EMBL" id="EEY34431.1"/>
    </source>
</evidence>
<evidence type="ECO:0000256" key="2">
    <source>
        <dbReference type="ARBA" id="ARBA00022475"/>
    </source>
</evidence>
<protein>
    <submittedName>
        <fullName evidence="11">Acyltransferase</fullName>
    </submittedName>
</protein>
<keyword evidence="5 9" id="KW-1133">Transmembrane helix</keyword>
<evidence type="ECO:0000256" key="8">
    <source>
        <dbReference type="SAM" id="MobiDB-lite"/>
    </source>
</evidence>
<feature type="transmembrane region" description="Helical" evidence="9">
    <location>
        <begin position="124"/>
        <end position="148"/>
    </location>
</feature>
<evidence type="ECO:0000256" key="1">
    <source>
        <dbReference type="ARBA" id="ARBA00004651"/>
    </source>
</evidence>
<evidence type="ECO:0000256" key="5">
    <source>
        <dbReference type="ARBA" id="ARBA00022989"/>
    </source>
</evidence>
<feature type="transmembrane region" description="Helical" evidence="9">
    <location>
        <begin position="352"/>
        <end position="368"/>
    </location>
</feature>
<feature type="region of interest" description="Disordered" evidence="8">
    <location>
        <begin position="391"/>
        <end position="422"/>
    </location>
</feature>
<evidence type="ECO:0000256" key="9">
    <source>
        <dbReference type="SAM" id="Phobius"/>
    </source>
</evidence>
<sequence length="581" mass="67009">MKKNRRIEEIDVLRAAALIMICLYHWFTYKGMYVGVIIFFALSGYLFTSSLLSRDFSCFNVIKRRMSKIYPALLTVILVSTIVLIIMNGGLEEKYKNSAFFSVIGLNNIYQIISGISYFDSYNIILPLTHIWALSFQIQMYVFFPFILKGLKKLKLKDELIGIIFFGISVLSALLMGYKYYKGADISRIYYGTDTRAFTFFVGAAVAMFYNKREISKESEKIKVLLAGMSGIFLSVIFALTVDYKNPLGYYGLLYFISVLSAFSTVLFTKIKLRKLQIPFLSGMKKVLSLLGRREYHYYLWQYPLMIFMREIFKWSKVGFLSQFILEILILIVISEISYFIFEKKNLKVPNYAMPGIIIMLLLFAPLYKNKDLEEMKTVQAQIKEETVKEIEKETVTETEEKTEKTDEKKEEKKSEEEKQKTENIDDRNILFIGDSVLEMTKPELEKKYPNAIIDVKIGRQFSELAGLLTEFKNSGKLGKTVVIALGTNGPILDEDAKKAMAILEGHDVYFVNSVVARPWEKRVNREIANIAKNYGNVKIIDWYSYAKGEKEYFYKDGVHPKPAAAKKYVNLVYSAVSKNK</sequence>
<dbReference type="RefSeq" id="WP_006807923.1">
    <property type="nucleotide sequence ID" value="NZ_ADAD01000160.1"/>
</dbReference>
<feature type="transmembrane region" description="Helical" evidence="9">
    <location>
        <begin position="318"/>
        <end position="340"/>
    </location>
</feature>
<gene>
    <name evidence="11" type="ORF">HMPREF0554_1854</name>
</gene>
<dbReference type="GO" id="GO:0009103">
    <property type="term" value="P:lipopolysaccharide biosynthetic process"/>
    <property type="evidence" value="ECO:0007669"/>
    <property type="project" value="TreeGrafter"/>
</dbReference>
<keyword evidence="4 9" id="KW-0812">Transmembrane</keyword>
<dbReference type="eggNOG" id="COG2755">
    <property type="taxonomic scope" value="Bacteria"/>
</dbReference>
<dbReference type="GO" id="GO:0005886">
    <property type="term" value="C:plasma membrane"/>
    <property type="evidence" value="ECO:0007669"/>
    <property type="project" value="UniProtKB-SubCell"/>
</dbReference>
<dbReference type="SUPFAM" id="SSF52266">
    <property type="entry name" value="SGNH hydrolase"/>
    <property type="match status" value="1"/>
</dbReference>
<keyword evidence="12" id="KW-1185">Reference proteome</keyword>
<accession>D0GN61</accession>
<keyword evidence="2" id="KW-1003">Cell membrane</keyword>
<feature type="transmembrane region" description="Helical" evidence="9">
    <location>
        <begin position="33"/>
        <end position="52"/>
    </location>
</feature>
<dbReference type="PANTHER" id="PTHR23028:SF53">
    <property type="entry name" value="ACYL_TRANSF_3 DOMAIN-CONTAINING PROTEIN"/>
    <property type="match status" value="1"/>
</dbReference>
<keyword evidence="3 11" id="KW-0808">Transferase</keyword>
<dbReference type="InterPro" id="IPR050879">
    <property type="entry name" value="Acyltransferase_3"/>
</dbReference>
<dbReference type="Proteomes" id="UP000004226">
    <property type="component" value="Unassembled WGS sequence"/>
</dbReference>
<keyword evidence="6 9" id="KW-0472">Membrane</keyword>
<feature type="domain" description="Acyltransferase 3" evidence="10">
    <location>
        <begin position="8"/>
        <end position="334"/>
    </location>
</feature>
<dbReference type="Pfam" id="PF01757">
    <property type="entry name" value="Acyl_transf_3"/>
    <property type="match status" value="1"/>
</dbReference>
<dbReference type="EMBL" id="ADAD01000160">
    <property type="protein sequence ID" value="EEY34431.1"/>
    <property type="molecule type" value="Genomic_DNA"/>
</dbReference>
<dbReference type="PANTHER" id="PTHR23028">
    <property type="entry name" value="ACETYLTRANSFERASE"/>
    <property type="match status" value="1"/>
</dbReference>
<feature type="transmembrane region" description="Helical" evidence="9">
    <location>
        <begin position="72"/>
        <end position="91"/>
    </location>
</feature>
<organism evidence="11 12">
    <name type="scientific">Pseudoleptotrichia goodfellowii F0264</name>
    <dbReference type="NCBI Taxonomy" id="596323"/>
    <lineage>
        <taxon>Bacteria</taxon>
        <taxon>Fusobacteriati</taxon>
        <taxon>Fusobacteriota</taxon>
        <taxon>Fusobacteriia</taxon>
        <taxon>Fusobacteriales</taxon>
        <taxon>Leptotrichiaceae</taxon>
        <taxon>Pseudoleptotrichia</taxon>
    </lineage>
</organism>
<feature type="transmembrane region" description="Helical" evidence="9">
    <location>
        <begin position="248"/>
        <end position="268"/>
    </location>
</feature>
<dbReference type="GO" id="GO:0016747">
    <property type="term" value="F:acyltransferase activity, transferring groups other than amino-acyl groups"/>
    <property type="evidence" value="ECO:0007669"/>
    <property type="project" value="InterPro"/>
</dbReference>
<dbReference type="eggNOG" id="COG1835">
    <property type="taxonomic scope" value="Bacteria"/>
</dbReference>
<reference evidence="11 12" key="1">
    <citation type="submission" date="2009-10" db="EMBL/GenBank/DDBJ databases">
        <authorList>
            <person name="Harkins D.M."/>
            <person name="Madupu R."/>
            <person name="Durkin A.S."/>
            <person name="Torralba M."/>
            <person name="Methe B."/>
            <person name="Sutton G.G."/>
            <person name="Strausberg R.L."/>
            <person name="Nelson K.E."/>
        </authorList>
    </citation>
    <scope>NUCLEOTIDE SEQUENCE [LARGE SCALE GENOMIC DNA]</scope>
    <source>
        <strain evidence="11 12">F0264</strain>
    </source>
</reference>
<evidence type="ECO:0000256" key="6">
    <source>
        <dbReference type="ARBA" id="ARBA00023136"/>
    </source>
</evidence>
<dbReference type="InterPro" id="IPR002656">
    <property type="entry name" value="Acyl_transf_3_dom"/>
</dbReference>
<comment type="caution">
    <text evidence="11">The sequence shown here is derived from an EMBL/GenBank/DDBJ whole genome shotgun (WGS) entry which is preliminary data.</text>
</comment>
<dbReference type="Gene3D" id="3.40.50.1110">
    <property type="entry name" value="SGNH hydrolase"/>
    <property type="match status" value="1"/>
</dbReference>
<keyword evidence="7 11" id="KW-0012">Acyltransferase</keyword>
<feature type="transmembrane region" description="Helical" evidence="9">
    <location>
        <begin position="12"/>
        <end position="27"/>
    </location>
</feature>
<evidence type="ECO:0000256" key="3">
    <source>
        <dbReference type="ARBA" id="ARBA00022679"/>
    </source>
</evidence>
<dbReference type="InterPro" id="IPR036514">
    <property type="entry name" value="SGNH_hydro_sf"/>
</dbReference>
<comment type="subcellular location">
    <subcellularLocation>
        <location evidence="1">Cell membrane</location>
        <topology evidence="1">Multi-pass membrane protein</topology>
    </subcellularLocation>
</comment>
<dbReference type="CDD" id="cd01840">
    <property type="entry name" value="SGNH_hydrolase_yrhL_like"/>
    <property type="match status" value="1"/>
</dbReference>
<feature type="transmembrane region" description="Helical" evidence="9">
    <location>
        <begin position="222"/>
        <end position="242"/>
    </location>
</feature>
<evidence type="ECO:0000256" key="4">
    <source>
        <dbReference type="ARBA" id="ARBA00022692"/>
    </source>
</evidence>
<name>D0GN61_9FUSO</name>
<evidence type="ECO:0000313" key="12">
    <source>
        <dbReference type="Proteomes" id="UP000004226"/>
    </source>
</evidence>
<evidence type="ECO:0000259" key="10">
    <source>
        <dbReference type="Pfam" id="PF01757"/>
    </source>
</evidence>
<dbReference type="AlphaFoldDB" id="D0GN61"/>
<evidence type="ECO:0000256" key="7">
    <source>
        <dbReference type="ARBA" id="ARBA00023315"/>
    </source>
</evidence>
<feature type="transmembrane region" description="Helical" evidence="9">
    <location>
        <begin position="160"/>
        <end position="178"/>
    </location>
</feature>
<feature type="transmembrane region" description="Helical" evidence="9">
    <location>
        <begin position="190"/>
        <end position="210"/>
    </location>
</feature>
<proteinExistence type="predicted"/>